<dbReference type="EMBL" id="JARPRV010000007">
    <property type="protein sequence ID" value="MDG0942369.1"/>
    <property type="molecule type" value="Genomic_DNA"/>
</dbReference>
<evidence type="ECO:0000313" key="1">
    <source>
        <dbReference type="EMBL" id="MDG0942369.1"/>
    </source>
</evidence>
<dbReference type="EMBL" id="FWYW01000062">
    <property type="protein sequence ID" value="SMD84209.1"/>
    <property type="molecule type" value="Genomic_DNA"/>
</dbReference>
<evidence type="ECO:0000313" key="3">
    <source>
        <dbReference type="Proteomes" id="UP000194422"/>
    </source>
</evidence>
<comment type="caution">
    <text evidence="2">The sequence shown here is derived from an EMBL/GenBank/DDBJ whole genome shotgun (WGS) entry which is preliminary data.</text>
</comment>
<dbReference type="RefSeq" id="WP_002028204.1">
    <property type="nucleotide sequence ID" value="NZ_CP040880.1"/>
</dbReference>
<name>A0A7D8H945_9BACI</name>
<evidence type="ECO:0000313" key="2">
    <source>
        <dbReference type="EMBL" id="SMD84209.1"/>
    </source>
</evidence>
<dbReference type="AlphaFoldDB" id="A0A7D8H945"/>
<proteinExistence type="predicted"/>
<protein>
    <submittedName>
        <fullName evidence="2">Uncharacterized protein</fullName>
    </submittedName>
</protein>
<accession>A0A7D8H945</accession>
<dbReference type="Proteomes" id="UP000194422">
    <property type="component" value="Unassembled WGS sequence"/>
</dbReference>
<reference evidence="1 4" key="2">
    <citation type="submission" date="2023-03" db="EMBL/GenBank/DDBJ databases">
        <title>Genetic diversity of Bacillus cereus sensu lato isolates from Slovenia.</title>
        <authorList>
            <person name="Abdelli M."/>
        </authorList>
    </citation>
    <scope>NUCLEOTIDE SEQUENCE [LARGE SCALE GENOMIC DNA]</scope>
    <source>
        <strain evidence="1 4">SIBC61B</strain>
    </source>
</reference>
<keyword evidence="4" id="KW-1185">Reference proteome</keyword>
<evidence type="ECO:0000313" key="4">
    <source>
        <dbReference type="Proteomes" id="UP001221338"/>
    </source>
</evidence>
<gene>
    <name evidence="2" type="ORF">BACERE00174_01741</name>
    <name evidence="1" type="ORF">P6U22_14300</name>
</gene>
<sequence length="55" mass="6385">MTWLSFFIGYSTGMMIALCIMKACMEAKEVHEVSDIDKLVLKEMEQLKAIRENKE</sequence>
<dbReference type="Proteomes" id="UP001221338">
    <property type="component" value="Unassembled WGS sequence"/>
</dbReference>
<organism evidence="2 3">
    <name type="scientific">Bacillus paranthracis</name>
    <dbReference type="NCBI Taxonomy" id="2026186"/>
    <lineage>
        <taxon>Bacteria</taxon>
        <taxon>Bacillati</taxon>
        <taxon>Bacillota</taxon>
        <taxon>Bacilli</taxon>
        <taxon>Bacillales</taxon>
        <taxon>Bacillaceae</taxon>
        <taxon>Bacillus</taxon>
        <taxon>Bacillus cereus group</taxon>
    </lineage>
</organism>
<reference evidence="2 3" key="1">
    <citation type="submission" date="2017-04" db="EMBL/GenBank/DDBJ databases">
        <authorList>
            <person name="Criscuolo A."/>
        </authorList>
    </citation>
    <scope>NUCLEOTIDE SEQUENCE [LARGE SCALE GENOMIC DNA]</scope>
    <source>
        <strain evidence="2">16-00174</strain>
    </source>
</reference>